<feature type="region of interest" description="Disordered" evidence="1">
    <location>
        <begin position="1"/>
        <end position="56"/>
    </location>
</feature>
<accession>A0A7J5Y4T5</accession>
<dbReference type="OrthoDB" id="8978804at2759"/>
<comment type="caution">
    <text evidence="2">The sequence shown here is derived from an EMBL/GenBank/DDBJ whole genome shotgun (WGS) entry which is preliminary data.</text>
</comment>
<dbReference type="AlphaFoldDB" id="A0A7J5Y4T5"/>
<proteinExistence type="predicted"/>
<name>A0A7J5Y4T5_DISMA</name>
<sequence length="193" mass="21860">MQSGKTALDKARDNNHKDVAHLLARAPQDSSSLEEDSPSSEQTESRTALRGGSCQQQKLQKYYNKTFAPTSSPPSQRKRRGKEQGWVEGLGEVFSIPLFVHGPKYILKKRETLVLIHFLFANAKLAIWKSRKNQLAGVGWMDAVLCLRGLVAARLRVEHAYYTLINHLQGFWMCGLLGRVCAHWGRRTLILKF</sequence>
<protein>
    <submittedName>
        <fullName evidence="2">Uncharacterized protein</fullName>
    </submittedName>
</protein>
<keyword evidence="3" id="KW-1185">Reference proteome</keyword>
<dbReference type="EMBL" id="JAAKFY010000015">
    <property type="protein sequence ID" value="KAF3844390.1"/>
    <property type="molecule type" value="Genomic_DNA"/>
</dbReference>
<evidence type="ECO:0000256" key="1">
    <source>
        <dbReference type="SAM" id="MobiDB-lite"/>
    </source>
</evidence>
<gene>
    <name evidence="2" type="ORF">F7725_007553</name>
</gene>
<feature type="compositionally biased region" description="Basic and acidic residues" evidence="1">
    <location>
        <begin position="7"/>
        <end position="20"/>
    </location>
</feature>
<dbReference type="Proteomes" id="UP000518266">
    <property type="component" value="Unassembled WGS sequence"/>
</dbReference>
<reference evidence="2 3" key="1">
    <citation type="submission" date="2020-03" db="EMBL/GenBank/DDBJ databases">
        <title>Dissostichus mawsoni Genome sequencing and assembly.</title>
        <authorList>
            <person name="Park H."/>
        </authorList>
    </citation>
    <scope>NUCLEOTIDE SEQUENCE [LARGE SCALE GENOMIC DNA]</scope>
    <source>
        <strain evidence="2">DM0001</strain>
        <tissue evidence="2">Muscle</tissue>
    </source>
</reference>
<evidence type="ECO:0000313" key="3">
    <source>
        <dbReference type="Proteomes" id="UP000518266"/>
    </source>
</evidence>
<evidence type="ECO:0000313" key="2">
    <source>
        <dbReference type="EMBL" id="KAF3844390.1"/>
    </source>
</evidence>
<organism evidence="2 3">
    <name type="scientific">Dissostichus mawsoni</name>
    <name type="common">Antarctic cod</name>
    <dbReference type="NCBI Taxonomy" id="36200"/>
    <lineage>
        <taxon>Eukaryota</taxon>
        <taxon>Metazoa</taxon>
        <taxon>Chordata</taxon>
        <taxon>Craniata</taxon>
        <taxon>Vertebrata</taxon>
        <taxon>Euteleostomi</taxon>
        <taxon>Actinopterygii</taxon>
        <taxon>Neopterygii</taxon>
        <taxon>Teleostei</taxon>
        <taxon>Neoteleostei</taxon>
        <taxon>Acanthomorphata</taxon>
        <taxon>Eupercaria</taxon>
        <taxon>Perciformes</taxon>
        <taxon>Notothenioidei</taxon>
        <taxon>Nototheniidae</taxon>
        <taxon>Dissostichus</taxon>
    </lineage>
</organism>